<comment type="caution">
    <text evidence="3">The sequence shown here is derived from an EMBL/GenBank/DDBJ whole genome shotgun (WGS) entry which is preliminary data.</text>
</comment>
<feature type="region of interest" description="Disordered" evidence="2">
    <location>
        <begin position="128"/>
        <end position="148"/>
    </location>
</feature>
<accession>A0A505HXT8</accession>
<name>A0A505HXT8_ASPNG</name>
<protein>
    <submittedName>
        <fullName evidence="3">Major Facilitator Superfamily protein</fullName>
    </submittedName>
</protein>
<organism evidence="3 4">
    <name type="scientific">Aspergillus niger</name>
    <dbReference type="NCBI Taxonomy" id="5061"/>
    <lineage>
        <taxon>Eukaryota</taxon>
        <taxon>Fungi</taxon>
        <taxon>Dikarya</taxon>
        <taxon>Ascomycota</taxon>
        <taxon>Pezizomycotina</taxon>
        <taxon>Eurotiomycetes</taxon>
        <taxon>Eurotiomycetidae</taxon>
        <taxon>Eurotiales</taxon>
        <taxon>Aspergillaceae</taxon>
        <taxon>Aspergillus</taxon>
        <taxon>Aspergillus subgen. Circumdati</taxon>
    </lineage>
</organism>
<evidence type="ECO:0000256" key="1">
    <source>
        <dbReference type="SAM" id="Coils"/>
    </source>
</evidence>
<gene>
    <name evidence="3" type="ORF">CAN33_0043925</name>
</gene>
<dbReference type="AlphaFoldDB" id="A0A505HXT8"/>
<sequence length="148" mass="16727">MAASDMASNEYRGTSWIITFRRGNTPWSDSIIEVRGISAIVYFASCRSYNYLMCVNERLASALDHSLFGHSRKNEDPSILAAKEQVSRAEAAEREADRALMASKRAVREAREHVRRLDEEAKMEARAAKMKQDQVKSITKRAKPLGSF</sequence>
<feature type="coiled-coil region" evidence="1">
    <location>
        <begin position="89"/>
        <end position="120"/>
    </location>
</feature>
<proteinExistence type="predicted"/>
<evidence type="ECO:0000256" key="2">
    <source>
        <dbReference type="SAM" id="MobiDB-lite"/>
    </source>
</evidence>
<dbReference type="Proteomes" id="UP000197666">
    <property type="component" value="Unassembled WGS sequence"/>
</dbReference>
<feature type="compositionally biased region" description="Basic residues" evidence="2">
    <location>
        <begin position="138"/>
        <end position="148"/>
    </location>
</feature>
<evidence type="ECO:0000313" key="3">
    <source>
        <dbReference type="EMBL" id="TPR02362.1"/>
    </source>
</evidence>
<evidence type="ECO:0000313" key="4">
    <source>
        <dbReference type="Proteomes" id="UP000197666"/>
    </source>
</evidence>
<reference evidence="4" key="1">
    <citation type="submission" date="2018-10" db="EMBL/GenBank/DDBJ databases">
        <title>FDA dAtabase for Regulatory Grade micrObial Sequences (FDA-ARGOS): Supporting development and validation of Infectious Disease Dx tests.</title>
        <authorList>
            <person name="Kerrigan L."/>
            <person name="Tallon L."/>
            <person name="Sadzewicz L."/>
            <person name="Sengamalay N."/>
            <person name="Ott S."/>
            <person name="Godinez A."/>
            <person name="Nagaraj S."/>
            <person name="Vavikolanu K."/>
            <person name="Nadendla S."/>
            <person name="George J."/>
            <person name="Sichtig H."/>
        </authorList>
    </citation>
    <scope>NUCLEOTIDE SEQUENCE [LARGE SCALE GENOMIC DNA]</scope>
    <source>
        <strain evidence="4">FDAARGOS_311</strain>
    </source>
</reference>
<keyword evidence="1" id="KW-0175">Coiled coil</keyword>
<dbReference type="EMBL" id="NKJJ02000001">
    <property type="protein sequence ID" value="TPR02362.1"/>
    <property type="molecule type" value="Genomic_DNA"/>
</dbReference>